<sequence>QRRNIANTLLNIKDPDIVKTLRGRPRNKHIVYREENQPPSSSVPQPKAKAPRKSKNPAPRPVKQSIRRNRSEFEYDNKLALQAASQQSTQDTIMVASGPPPPAAKKRRGGRHATAPSSSAPV</sequence>
<feature type="region of interest" description="Disordered" evidence="1">
    <location>
        <begin position="20"/>
        <end position="122"/>
    </location>
</feature>
<evidence type="ECO:0000313" key="3">
    <source>
        <dbReference type="Proteomes" id="UP001302321"/>
    </source>
</evidence>
<gene>
    <name evidence="2" type="ORF">QBC36DRAFT_191191</name>
</gene>
<feature type="compositionally biased region" description="Basic residues" evidence="1">
    <location>
        <begin position="21"/>
        <end position="30"/>
    </location>
</feature>
<feature type="compositionally biased region" description="Low complexity" evidence="1">
    <location>
        <begin position="79"/>
        <end position="88"/>
    </location>
</feature>
<dbReference type="EMBL" id="MU866258">
    <property type="protein sequence ID" value="KAK4174908.1"/>
    <property type="molecule type" value="Genomic_DNA"/>
</dbReference>
<organism evidence="2 3">
    <name type="scientific">Triangularia setosa</name>
    <dbReference type="NCBI Taxonomy" id="2587417"/>
    <lineage>
        <taxon>Eukaryota</taxon>
        <taxon>Fungi</taxon>
        <taxon>Dikarya</taxon>
        <taxon>Ascomycota</taxon>
        <taxon>Pezizomycotina</taxon>
        <taxon>Sordariomycetes</taxon>
        <taxon>Sordariomycetidae</taxon>
        <taxon>Sordariales</taxon>
        <taxon>Podosporaceae</taxon>
        <taxon>Triangularia</taxon>
    </lineage>
</organism>
<evidence type="ECO:0000313" key="2">
    <source>
        <dbReference type="EMBL" id="KAK4174908.1"/>
    </source>
</evidence>
<accession>A0AAN7A5K8</accession>
<name>A0AAN7A5K8_9PEZI</name>
<comment type="caution">
    <text evidence="2">The sequence shown here is derived from an EMBL/GenBank/DDBJ whole genome shotgun (WGS) entry which is preliminary data.</text>
</comment>
<dbReference type="Proteomes" id="UP001302321">
    <property type="component" value="Unassembled WGS sequence"/>
</dbReference>
<proteinExistence type="predicted"/>
<feature type="non-terminal residue" evidence="2">
    <location>
        <position position="1"/>
    </location>
</feature>
<keyword evidence="3" id="KW-1185">Reference proteome</keyword>
<evidence type="ECO:0000256" key="1">
    <source>
        <dbReference type="SAM" id="MobiDB-lite"/>
    </source>
</evidence>
<dbReference type="AlphaFoldDB" id="A0AAN7A5K8"/>
<reference evidence="2" key="2">
    <citation type="submission" date="2023-05" db="EMBL/GenBank/DDBJ databases">
        <authorList>
            <consortium name="Lawrence Berkeley National Laboratory"/>
            <person name="Steindorff A."/>
            <person name="Hensen N."/>
            <person name="Bonometti L."/>
            <person name="Westerberg I."/>
            <person name="Brannstrom I.O."/>
            <person name="Guillou S."/>
            <person name="Cros-Aarteil S."/>
            <person name="Calhoun S."/>
            <person name="Haridas S."/>
            <person name="Kuo A."/>
            <person name="Mondo S."/>
            <person name="Pangilinan J."/>
            <person name="Riley R."/>
            <person name="Labutti K."/>
            <person name="Andreopoulos B."/>
            <person name="Lipzen A."/>
            <person name="Chen C."/>
            <person name="Yanf M."/>
            <person name="Daum C."/>
            <person name="Ng V."/>
            <person name="Clum A."/>
            <person name="Ohm R."/>
            <person name="Martin F."/>
            <person name="Silar P."/>
            <person name="Natvig D."/>
            <person name="Lalanne C."/>
            <person name="Gautier V."/>
            <person name="Ament-Velasquez S.L."/>
            <person name="Kruys A."/>
            <person name="Hutchinson M.I."/>
            <person name="Powell A.J."/>
            <person name="Barry K."/>
            <person name="Miller A.N."/>
            <person name="Grigoriev I.V."/>
            <person name="Debuchy R."/>
            <person name="Gladieux P."/>
            <person name="Thoren M.H."/>
            <person name="Johannesson H."/>
        </authorList>
    </citation>
    <scope>NUCLEOTIDE SEQUENCE</scope>
    <source>
        <strain evidence="2">CBS 892.96</strain>
    </source>
</reference>
<protein>
    <submittedName>
        <fullName evidence="2">Uncharacterized protein</fullName>
    </submittedName>
</protein>
<reference evidence="2" key="1">
    <citation type="journal article" date="2023" name="Mol. Phylogenet. Evol.">
        <title>Genome-scale phylogeny and comparative genomics of the fungal order Sordariales.</title>
        <authorList>
            <person name="Hensen N."/>
            <person name="Bonometti L."/>
            <person name="Westerberg I."/>
            <person name="Brannstrom I.O."/>
            <person name="Guillou S."/>
            <person name="Cros-Aarteil S."/>
            <person name="Calhoun S."/>
            <person name="Haridas S."/>
            <person name="Kuo A."/>
            <person name="Mondo S."/>
            <person name="Pangilinan J."/>
            <person name="Riley R."/>
            <person name="LaButti K."/>
            <person name="Andreopoulos B."/>
            <person name="Lipzen A."/>
            <person name="Chen C."/>
            <person name="Yan M."/>
            <person name="Daum C."/>
            <person name="Ng V."/>
            <person name="Clum A."/>
            <person name="Steindorff A."/>
            <person name="Ohm R.A."/>
            <person name="Martin F."/>
            <person name="Silar P."/>
            <person name="Natvig D.O."/>
            <person name="Lalanne C."/>
            <person name="Gautier V."/>
            <person name="Ament-Velasquez S.L."/>
            <person name="Kruys A."/>
            <person name="Hutchinson M.I."/>
            <person name="Powell A.J."/>
            <person name="Barry K."/>
            <person name="Miller A.N."/>
            <person name="Grigoriev I.V."/>
            <person name="Debuchy R."/>
            <person name="Gladieux P."/>
            <person name="Hiltunen Thoren M."/>
            <person name="Johannesson H."/>
        </authorList>
    </citation>
    <scope>NUCLEOTIDE SEQUENCE</scope>
    <source>
        <strain evidence="2">CBS 892.96</strain>
    </source>
</reference>